<reference evidence="1" key="1">
    <citation type="journal article" date="2022" name="IScience">
        <title>Evolution of zygomycete secretomes and the origins of terrestrial fungal ecologies.</title>
        <authorList>
            <person name="Chang Y."/>
            <person name="Wang Y."/>
            <person name="Mondo S."/>
            <person name="Ahrendt S."/>
            <person name="Andreopoulos W."/>
            <person name="Barry K."/>
            <person name="Beard J."/>
            <person name="Benny G.L."/>
            <person name="Blankenship S."/>
            <person name="Bonito G."/>
            <person name="Cuomo C."/>
            <person name="Desiro A."/>
            <person name="Gervers K.A."/>
            <person name="Hundley H."/>
            <person name="Kuo A."/>
            <person name="LaButti K."/>
            <person name="Lang B.F."/>
            <person name="Lipzen A."/>
            <person name="O'Donnell K."/>
            <person name="Pangilinan J."/>
            <person name="Reynolds N."/>
            <person name="Sandor L."/>
            <person name="Smith M.E."/>
            <person name="Tsang A."/>
            <person name="Grigoriev I.V."/>
            <person name="Stajich J.E."/>
            <person name="Spatafora J.W."/>
        </authorList>
    </citation>
    <scope>NUCLEOTIDE SEQUENCE</scope>
    <source>
        <strain evidence="1">RSA 2281</strain>
    </source>
</reference>
<protein>
    <submittedName>
        <fullName evidence="1">Uncharacterized protein</fullName>
    </submittedName>
</protein>
<dbReference type="Proteomes" id="UP001209540">
    <property type="component" value="Unassembled WGS sequence"/>
</dbReference>
<dbReference type="AlphaFoldDB" id="A0AAD5JT87"/>
<dbReference type="InterPro" id="IPR032675">
    <property type="entry name" value="LRR_dom_sf"/>
</dbReference>
<dbReference type="EMBL" id="JAIXMP010000027">
    <property type="protein sequence ID" value="KAI9252851.1"/>
    <property type="molecule type" value="Genomic_DNA"/>
</dbReference>
<dbReference type="Gene3D" id="3.80.10.10">
    <property type="entry name" value="Ribonuclease Inhibitor"/>
    <property type="match status" value="1"/>
</dbReference>
<reference evidence="1" key="2">
    <citation type="submission" date="2023-02" db="EMBL/GenBank/DDBJ databases">
        <authorList>
            <consortium name="DOE Joint Genome Institute"/>
            <person name="Mondo S.J."/>
            <person name="Chang Y."/>
            <person name="Wang Y."/>
            <person name="Ahrendt S."/>
            <person name="Andreopoulos W."/>
            <person name="Barry K."/>
            <person name="Beard J."/>
            <person name="Benny G.L."/>
            <person name="Blankenship S."/>
            <person name="Bonito G."/>
            <person name="Cuomo C."/>
            <person name="Desiro A."/>
            <person name="Gervers K.A."/>
            <person name="Hundley H."/>
            <person name="Kuo A."/>
            <person name="LaButti K."/>
            <person name="Lang B.F."/>
            <person name="Lipzen A."/>
            <person name="O'Donnell K."/>
            <person name="Pangilinan J."/>
            <person name="Reynolds N."/>
            <person name="Sandor L."/>
            <person name="Smith M.W."/>
            <person name="Tsang A."/>
            <person name="Grigoriev I.V."/>
            <person name="Stajich J.E."/>
            <person name="Spatafora J.W."/>
        </authorList>
    </citation>
    <scope>NUCLEOTIDE SEQUENCE</scope>
    <source>
        <strain evidence="1">RSA 2281</strain>
    </source>
</reference>
<gene>
    <name evidence="1" type="ORF">BDA99DRAFT_520229</name>
</gene>
<name>A0AAD5JT87_9FUNG</name>
<evidence type="ECO:0000313" key="2">
    <source>
        <dbReference type="Proteomes" id="UP001209540"/>
    </source>
</evidence>
<organism evidence="1 2">
    <name type="scientific">Phascolomyces articulosus</name>
    <dbReference type="NCBI Taxonomy" id="60185"/>
    <lineage>
        <taxon>Eukaryota</taxon>
        <taxon>Fungi</taxon>
        <taxon>Fungi incertae sedis</taxon>
        <taxon>Mucoromycota</taxon>
        <taxon>Mucoromycotina</taxon>
        <taxon>Mucoromycetes</taxon>
        <taxon>Mucorales</taxon>
        <taxon>Lichtheimiaceae</taxon>
        <taxon>Phascolomyces</taxon>
    </lineage>
</organism>
<proteinExistence type="predicted"/>
<comment type="caution">
    <text evidence="1">The sequence shown here is derived from an EMBL/GenBank/DDBJ whole genome shotgun (WGS) entry which is preliminary data.</text>
</comment>
<dbReference type="SUPFAM" id="SSF52047">
    <property type="entry name" value="RNI-like"/>
    <property type="match status" value="1"/>
</dbReference>
<accession>A0AAD5JT87</accession>
<keyword evidence="2" id="KW-1185">Reference proteome</keyword>
<evidence type="ECO:0000313" key="1">
    <source>
        <dbReference type="EMBL" id="KAI9252851.1"/>
    </source>
</evidence>
<sequence length="124" mass="13813">MKNVLTDESLLAMAQVKSLKEIHLDRAFVGIGLNEVVQNMNNLERLTLSKTRNNSKKQMDSVLDKLGNLPRLQKVTLIDCPAVTDDGIMSMLYKTTSLIHLKVRLCHAVSAKTLQDIKKIVVVG</sequence>